<evidence type="ECO:0000256" key="2">
    <source>
        <dbReference type="ARBA" id="ARBA00008335"/>
    </source>
</evidence>
<dbReference type="OrthoDB" id="9795150at2"/>
<feature type="transmembrane region" description="Helical" evidence="7">
    <location>
        <begin position="155"/>
        <end position="173"/>
    </location>
</feature>
<feature type="transmembrane region" description="Helical" evidence="7">
    <location>
        <begin position="298"/>
        <end position="317"/>
    </location>
</feature>
<name>A0A4Q9UZT0_9ACTO</name>
<dbReference type="RefSeq" id="WP_131281267.1">
    <property type="nucleotide sequence ID" value="NZ_JBHSLR010000006.1"/>
</dbReference>
<dbReference type="PANTHER" id="PTHR23514">
    <property type="entry name" value="BYPASS OF STOP CODON PROTEIN 6"/>
    <property type="match status" value="1"/>
</dbReference>
<evidence type="ECO:0000259" key="8">
    <source>
        <dbReference type="PROSITE" id="PS50850"/>
    </source>
</evidence>
<evidence type="ECO:0000256" key="6">
    <source>
        <dbReference type="ARBA" id="ARBA00023136"/>
    </source>
</evidence>
<dbReference type="Proteomes" id="UP000293036">
    <property type="component" value="Unassembled WGS sequence"/>
</dbReference>
<proteinExistence type="inferred from homology"/>
<evidence type="ECO:0000313" key="10">
    <source>
        <dbReference type="Proteomes" id="UP000293036"/>
    </source>
</evidence>
<accession>A0A4Q9UZT0</accession>
<evidence type="ECO:0000256" key="5">
    <source>
        <dbReference type="ARBA" id="ARBA00022989"/>
    </source>
</evidence>
<protein>
    <submittedName>
        <fullName evidence="9">MFS transporter</fullName>
    </submittedName>
</protein>
<feature type="transmembrane region" description="Helical" evidence="7">
    <location>
        <begin position="338"/>
        <end position="355"/>
    </location>
</feature>
<feature type="transmembrane region" description="Helical" evidence="7">
    <location>
        <begin position="68"/>
        <end position="85"/>
    </location>
</feature>
<evidence type="ECO:0000313" key="9">
    <source>
        <dbReference type="EMBL" id="TBW21472.1"/>
    </source>
</evidence>
<dbReference type="InterPro" id="IPR020846">
    <property type="entry name" value="MFS_dom"/>
</dbReference>
<dbReference type="SUPFAM" id="SSF103473">
    <property type="entry name" value="MFS general substrate transporter"/>
    <property type="match status" value="1"/>
</dbReference>
<comment type="caution">
    <text evidence="9">The sequence shown here is derived from an EMBL/GenBank/DDBJ whole genome shotgun (WGS) entry which is preliminary data.</text>
</comment>
<dbReference type="AlphaFoldDB" id="A0A4Q9UZT0"/>
<feature type="transmembrane region" description="Helical" evidence="7">
    <location>
        <begin position="208"/>
        <end position="230"/>
    </location>
</feature>
<feature type="transmembrane region" description="Helical" evidence="7">
    <location>
        <begin position="273"/>
        <end position="292"/>
    </location>
</feature>
<keyword evidence="5 7" id="KW-1133">Transmembrane helix</keyword>
<dbReference type="InterPro" id="IPR051788">
    <property type="entry name" value="MFS_Transporter"/>
</dbReference>
<feature type="transmembrane region" description="Helical" evidence="7">
    <location>
        <begin position="128"/>
        <end position="149"/>
    </location>
</feature>
<keyword evidence="6 7" id="KW-0472">Membrane</keyword>
<dbReference type="EMBL" id="SJDT01000004">
    <property type="protein sequence ID" value="TBW21472.1"/>
    <property type="molecule type" value="Genomic_DNA"/>
</dbReference>
<feature type="transmembrane region" description="Helical" evidence="7">
    <location>
        <begin position="91"/>
        <end position="116"/>
    </location>
</feature>
<evidence type="ECO:0000256" key="3">
    <source>
        <dbReference type="ARBA" id="ARBA00022448"/>
    </source>
</evidence>
<dbReference type="Pfam" id="PF07690">
    <property type="entry name" value="MFS_1"/>
    <property type="match status" value="1"/>
</dbReference>
<evidence type="ECO:0000256" key="1">
    <source>
        <dbReference type="ARBA" id="ARBA00004651"/>
    </source>
</evidence>
<keyword evidence="10" id="KW-1185">Reference proteome</keyword>
<gene>
    <name evidence="9" type="ORF">EZJ44_05885</name>
</gene>
<dbReference type="Gene3D" id="1.20.1250.20">
    <property type="entry name" value="MFS general substrate transporter like domains"/>
    <property type="match status" value="1"/>
</dbReference>
<organism evidence="9 10">
    <name type="scientific">Arcanobacterium bovis</name>
    <dbReference type="NCBI Taxonomy" id="2529275"/>
    <lineage>
        <taxon>Bacteria</taxon>
        <taxon>Bacillati</taxon>
        <taxon>Actinomycetota</taxon>
        <taxon>Actinomycetes</taxon>
        <taxon>Actinomycetales</taxon>
        <taxon>Actinomycetaceae</taxon>
        <taxon>Arcanobacterium</taxon>
    </lineage>
</organism>
<evidence type="ECO:0000256" key="7">
    <source>
        <dbReference type="SAM" id="Phobius"/>
    </source>
</evidence>
<evidence type="ECO:0000256" key="4">
    <source>
        <dbReference type="ARBA" id="ARBA00022692"/>
    </source>
</evidence>
<dbReference type="GO" id="GO:0005886">
    <property type="term" value="C:plasma membrane"/>
    <property type="evidence" value="ECO:0007669"/>
    <property type="project" value="UniProtKB-SubCell"/>
</dbReference>
<sequence length="389" mass="41317">MTLLLAVIYAAFISLGLPDAVVGASWPSLAPSLHADPAGAGIISMIVCIGTITASFASVALLRRFGTVKISITSVALTAVTLLGYSVAPSFLWLCILALPLGLGAGAIDAAINAFVSLNYSTRHNNWLHAFWGVGASLGPLIVGFWLNWRAQWRPAYVTVALLQFALMFLLIASRKLWEGVEHAATPDDFSHDDAVAQLSPWYRLPHITPILCGFFLYCAVELTTGLWGATFLVQYHHICPSLAAAGSAGFYIGITVGRFIAGFAAEKFSNLVLLRVGSAIIVTGAVVSLLSPFAVGAVAGFIMIGLGCAPIYPVILKETARRLGAANTQRAMGLQMGFAYTGQLLMPPAVGYLMTRIDPVLMPVFVLLGTGAMIACHEYVEKAVMKNK</sequence>
<dbReference type="PANTHER" id="PTHR23514:SF3">
    <property type="entry name" value="BYPASS OF STOP CODON PROTEIN 6"/>
    <property type="match status" value="1"/>
</dbReference>
<keyword evidence="3" id="KW-0813">Transport</keyword>
<feature type="transmembrane region" description="Helical" evidence="7">
    <location>
        <begin position="361"/>
        <end position="381"/>
    </location>
</feature>
<feature type="transmembrane region" description="Helical" evidence="7">
    <location>
        <begin position="39"/>
        <end position="61"/>
    </location>
</feature>
<comment type="subcellular location">
    <subcellularLocation>
        <location evidence="1">Cell membrane</location>
        <topology evidence="1">Multi-pass membrane protein</topology>
    </subcellularLocation>
</comment>
<feature type="domain" description="Major facilitator superfamily (MFS) profile" evidence="8">
    <location>
        <begin position="4"/>
        <end position="389"/>
    </location>
</feature>
<dbReference type="InterPro" id="IPR011701">
    <property type="entry name" value="MFS"/>
</dbReference>
<dbReference type="PROSITE" id="PS50850">
    <property type="entry name" value="MFS"/>
    <property type="match status" value="1"/>
</dbReference>
<comment type="similarity">
    <text evidence="2">Belongs to the major facilitator superfamily.</text>
</comment>
<reference evidence="9 10" key="1">
    <citation type="submission" date="2019-02" db="EMBL/GenBank/DDBJ databases">
        <title>Arcanobacterium bovis sp. nov., isolated from the milk of a cow with mastitis.</title>
        <authorList>
            <person name="Sammra O."/>
            <person name="Foster G."/>
            <person name="Hassan A."/>
            <person name="Alssahen M."/>
            <person name="Laemmler C."/>
            <person name="Borowiak M."/>
            <person name="Malorny B."/>
            <person name="Abdulmawjood A."/>
        </authorList>
    </citation>
    <scope>NUCLEOTIDE SEQUENCE [LARGE SCALE GENOMIC DNA]</scope>
    <source>
        <strain evidence="9 10">C605018/01/1</strain>
    </source>
</reference>
<keyword evidence="4 7" id="KW-0812">Transmembrane</keyword>
<feature type="transmembrane region" description="Helical" evidence="7">
    <location>
        <begin position="242"/>
        <end position="261"/>
    </location>
</feature>
<dbReference type="InterPro" id="IPR036259">
    <property type="entry name" value="MFS_trans_sf"/>
</dbReference>
<dbReference type="GO" id="GO:0022857">
    <property type="term" value="F:transmembrane transporter activity"/>
    <property type="evidence" value="ECO:0007669"/>
    <property type="project" value="InterPro"/>
</dbReference>